<proteinExistence type="predicted"/>
<feature type="signal peptide" evidence="1">
    <location>
        <begin position="1"/>
        <end position="21"/>
    </location>
</feature>
<protein>
    <recommendedName>
        <fullName evidence="4">DUF4367 domain-containing protein</fullName>
    </recommendedName>
</protein>
<dbReference type="PROSITE" id="PS51257">
    <property type="entry name" value="PROKAR_LIPOPROTEIN"/>
    <property type="match status" value="1"/>
</dbReference>
<dbReference type="RefSeq" id="WP_077589451.1">
    <property type="nucleotide sequence ID" value="NZ_CP019640.1"/>
</dbReference>
<evidence type="ECO:0000313" key="2">
    <source>
        <dbReference type="EMBL" id="AQQ53554.1"/>
    </source>
</evidence>
<evidence type="ECO:0000313" key="3">
    <source>
        <dbReference type="Proteomes" id="UP000188184"/>
    </source>
</evidence>
<evidence type="ECO:0000256" key="1">
    <source>
        <dbReference type="SAM" id="SignalP"/>
    </source>
</evidence>
<dbReference type="OrthoDB" id="2967946at2"/>
<organism evidence="2 3">
    <name type="scientific">Planococcus lenghuensis</name>
    <dbReference type="NCBI Taxonomy" id="2213202"/>
    <lineage>
        <taxon>Bacteria</taxon>
        <taxon>Bacillati</taxon>
        <taxon>Bacillota</taxon>
        <taxon>Bacilli</taxon>
        <taxon>Bacillales</taxon>
        <taxon>Caryophanaceae</taxon>
        <taxon>Planococcus</taxon>
    </lineage>
</organism>
<feature type="chain" id="PRO_5038794496" description="DUF4367 domain-containing protein" evidence="1">
    <location>
        <begin position="22"/>
        <end position="186"/>
    </location>
</feature>
<gene>
    <name evidence="2" type="ORF">B0X71_11035</name>
</gene>
<keyword evidence="3" id="KW-1185">Reference proteome</keyword>
<dbReference type="EMBL" id="CP019640">
    <property type="protein sequence ID" value="AQQ53554.1"/>
    <property type="molecule type" value="Genomic_DNA"/>
</dbReference>
<reference evidence="2 3" key="1">
    <citation type="submission" date="2017-02" db="EMBL/GenBank/DDBJ databases">
        <title>The complete genomic sequence of a novel cold adapted crude oil-degrading bacterium Planococcus qaidamina Y42.</title>
        <authorList>
            <person name="Yang R."/>
        </authorList>
    </citation>
    <scope>NUCLEOTIDE SEQUENCE [LARGE SCALE GENOMIC DNA]</scope>
    <source>
        <strain evidence="2 3">Y42</strain>
    </source>
</reference>
<dbReference type="KEGG" id="pmar:B0X71_11035"/>
<evidence type="ECO:0008006" key="4">
    <source>
        <dbReference type="Google" id="ProtNLM"/>
    </source>
</evidence>
<sequence>MKKRNCLIFLLPLFFAGACSSEVPGSVDTFADQVNEQFEADVFIPEFEEYPVTSAEIQTVPLAGTKELLVTYSGEKGELKSEEHITNHEETVGSDVLYGIYDGEPFLFRLSYDGFEAMSGDGNTETLDIDGTEVQYSEAEDGGNEFLKAFFNTEEGSYSLEFALSEELTREKAFEIVETVVDGANS</sequence>
<accession>A0A1Q2KZK0</accession>
<keyword evidence="1" id="KW-0732">Signal</keyword>
<dbReference type="Proteomes" id="UP000188184">
    <property type="component" value="Chromosome"/>
</dbReference>
<name>A0A1Q2KZK0_9BACL</name>
<dbReference type="AlphaFoldDB" id="A0A1Q2KZK0"/>